<dbReference type="PROSITE" id="PS00675">
    <property type="entry name" value="SIGMA54_INTERACT_1"/>
    <property type="match status" value="1"/>
</dbReference>
<feature type="domain" description="Sigma-54 factor interaction" evidence="6">
    <location>
        <begin position="144"/>
        <end position="372"/>
    </location>
</feature>
<dbReference type="Pfam" id="PF00072">
    <property type="entry name" value="Response_reg"/>
    <property type="match status" value="1"/>
</dbReference>
<dbReference type="SUPFAM" id="SSF52172">
    <property type="entry name" value="CheY-like"/>
    <property type="match status" value="1"/>
</dbReference>
<dbReference type="InterPro" id="IPR003593">
    <property type="entry name" value="AAA+_ATPase"/>
</dbReference>
<dbReference type="Pfam" id="PF00158">
    <property type="entry name" value="Sigma54_activat"/>
    <property type="match status" value="1"/>
</dbReference>
<protein>
    <submittedName>
        <fullName evidence="8">Sigma-54 dependent DNA-binding response regulator</fullName>
    </submittedName>
</protein>
<dbReference type="SMART" id="SM00382">
    <property type="entry name" value="AAA"/>
    <property type="match status" value="1"/>
</dbReference>
<dbReference type="SUPFAM" id="SSF46689">
    <property type="entry name" value="Homeodomain-like"/>
    <property type="match status" value="1"/>
</dbReference>
<dbReference type="CDD" id="cd00009">
    <property type="entry name" value="AAA"/>
    <property type="match status" value="1"/>
</dbReference>
<evidence type="ECO:0000256" key="5">
    <source>
        <dbReference type="ARBA" id="ARBA00023163"/>
    </source>
</evidence>
<dbReference type="InterPro" id="IPR011006">
    <property type="entry name" value="CheY-like_superfamily"/>
</dbReference>
<keyword evidence="1" id="KW-0547">Nucleotide-binding</keyword>
<gene>
    <name evidence="8" type="ORF">MNBD_NITROSPIRAE02-121</name>
</gene>
<keyword evidence="4 8" id="KW-0238">DNA-binding</keyword>
<dbReference type="Gene3D" id="1.10.10.60">
    <property type="entry name" value="Homeodomain-like"/>
    <property type="match status" value="1"/>
</dbReference>
<evidence type="ECO:0000313" key="8">
    <source>
        <dbReference type="EMBL" id="VAX30792.1"/>
    </source>
</evidence>
<keyword evidence="2" id="KW-0067">ATP-binding</keyword>
<dbReference type="InterPro" id="IPR009057">
    <property type="entry name" value="Homeodomain-like_sf"/>
</dbReference>
<keyword evidence="5" id="KW-0804">Transcription</keyword>
<organism evidence="8">
    <name type="scientific">hydrothermal vent metagenome</name>
    <dbReference type="NCBI Taxonomy" id="652676"/>
    <lineage>
        <taxon>unclassified sequences</taxon>
        <taxon>metagenomes</taxon>
        <taxon>ecological metagenomes</taxon>
    </lineage>
</organism>
<dbReference type="SUPFAM" id="SSF52540">
    <property type="entry name" value="P-loop containing nucleoside triphosphate hydrolases"/>
    <property type="match status" value="1"/>
</dbReference>
<dbReference type="InterPro" id="IPR002078">
    <property type="entry name" value="Sigma_54_int"/>
</dbReference>
<dbReference type="InterPro" id="IPR025662">
    <property type="entry name" value="Sigma_54_int_dom_ATP-bd_1"/>
</dbReference>
<dbReference type="PRINTS" id="PR01590">
    <property type="entry name" value="HTHFIS"/>
</dbReference>
<dbReference type="Gene3D" id="3.40.50.300">
    <property type="entry name" value="P-loop containing nucleotide triphosphate hydrolases"/>
    <property type="match status" value="1"/>
</dbReference>
<evidence type="ECO:0000256" key="2">
    <source>
        <dbReference type="ARBA" id="ARBA00022840"/>
    </source>
</evidence>
<dbReference type="GO" id="GO:0000160">
    <property type="term" value="P:phosphorelay signal transduction system"/>
    <property type="evidence" value="ECO:0007669"/>
    <property type="project" value="InterPro"/>
</dbReference>
<dbReference type="Gene3D" id="3.40.50.2300">
    <property type="match status" value="1"/>
</dbReference>
<dbReference type="InterPro" id="IPR001789">
    <property type="entry name" value="Sig_transdc_resp-reg_receiver"/>
</dbReference>
<evidence type="ECO:0000256" key="4">
    <source>
        <dbReference type="ARBA" id="ARBA00023125"/>
    </source>
</evidence>
<dbReference type="InterPro" id="IPR025944">
    <property type="entry name" value="Sigma_54_int_dom_CS"/>
</dbReference>
<evidence type="ECO:0000259" key="6">
    <source>
        <dbReference type="PROSITE" id="PS50045"/>
    </source>
</evidence>
<dbReference type="InterPro" id="IPR027417">
    <property type="entry name" value="P-loop_NTPase"/>
</dbReference>
<dbReference type="PROSITE" id="PS50110">
    <property type="entry name" value="RESPONSE_REGULATORY"/>
    <property type="match status" value="1"/>
</dbReference>
<accession>A0A3B1CR40</accession>
<dbReference type="PROSITE" id="PS50045">
    <property type="entry name" value="SIGMA54_INTERACT_4"/>
    <property type="match status" value="1"/>
</dbReference>
<dbReference type="PANTHER" id="PTHR32071">
    <property type="entry name" value="TRANSCRIPTIONAL REGULATORY PROTEIN"/>
    <property type="match status" value="1"/>
</dbReference>
<dbReference type="FunFam" id="3.40.50.300:FF:000006">
    <property type="entry name" value="DNA-binding transcriptional regulator NtrC"/>
    <property type="match status" value="1"/>
</dbReference>
<dbReference type="PROSITE" id="PS00688">
    <property type="entry name" value="SIGMA54_INTERACT_3"/>
    <property type="match status" value="1"/>
</dbReference>
<dbReference type="GO" id="GO:0005524">
    <property type="term" value="F:ATP binding"/>
    <property type="evidence" value="ECO:0007669"/>
    <property type="project" value="UniProtKB-KW"/>
</dbReference>
<dbReference type="PANTHER" id="PTHR32071:SF117">
    <property type="entry name" value="PTS-DEPENDENT DIHYDROXYACETONE KINASE OPERON REGULATORY PROTEIN-RELATED"/>
    <property type="match status" value="1"/>
</dbReference>
<sequence>MGNGTVLIVDDEPNAIKVLSAILLEADYSIVESIDVDMALKALHQEDIDVIITDLRMPGRDGMQLFEYVAENYPDIPVIFLTAYGTVDSAVHAITHGAFYYFIKPPDYLKLKSILARAVEQRRLKREIETLRKRLAEEASLPRIIGKTPQMLKIFNTIETIKDSESSVIICGETGTGKELIARALHFGSDRRDRPFIAVNCAAIPRELLESELFGYERGAFTGAVSRRIGRFEEVSGGTLFLDEIGELELSLQAKMLRVLQEREIERLGSNRKIKVHFRLVSSTNRDLEREVNAGNFRKDLLYRLNVIQINVPLLRERRDDIPLLVSECVNEFCIREKKVLTVSDEVMKLFQDYHWPGNVRQLRNVMERAVVLSKGDTITPRELPEEFIPLTDLKKKEDSFHTLKTLSELESEAVRNALRVCNGNKSKTARMLGISRKALYKRLKDWNIK</sequence>
<evidence type="ECO:0000259" key="7">
    <source>
        <dbReference type="PROSITE" id="PS50110"/>
    </source>
</evidence>
<dbReference type="GO" id="GO:0006355">
    <property type="term" value="P:regulation of DNA-templated transcription"/>
    <property type="evidence" value="ECO:0007669"/>
    <property type="project" value="InterPro"/>
</dbReference>
<keyword evidence="3" id="KW-0805">Transcription regulation</keyword>
<dbReference type="Gene3D" id="1.10.8.60">
    <property type="match status" value="1"/>
</dbReference>
<dbReference type="AlphaFoldDB" id="A0A3B1CR40"/>
<evidence type="ECO:0000256" key="1">
    <source>
        <dbReference type="ARBA" id="ARBA00022741"/>
    </source>
</evidence>
<name>A0A3B1CR40_9ZZZZ</name>
<dbReference type="EMBL" id="UOGH01000178">
    <property type="protein sequence ID" value="VAX30792.1"/>
    <property type="molecule type" value="Genomic_DNA"/>
</dbReference>
<dbReference type="Pfam" id="PF02954">
    <property type="entry name" value="HTH_8"/>
    <property type="match status" value="1"/>
</dbReference>
<proteinExistence type="predicted"/>
<reference evidence="8" key="1">
    <citation type="submission" date="2018-06" db="EMBL/GenBank/DDBJ databases">
        <authorList>
            <person name="Zhirakovskaya E."/>
        </authorList>
    </citation>
    <scope>NUCLEOTIDE SEQUENCE</scope>
</reference>
<dbReference type="InterPro" id="IPR002197">
    <property type="entry name" value="HTH_Fis"/>
</dbReference>
<evidence type="ECO:0000256" key="3">
    <source>
        <dbReference type="ARBA" id="ARBA00023015"/>
    </source>
</evidence>
<dbReference type="Pfam" id="PF25601">
    <property type="entry name" value="AAA_lid_14"/>
    <property type="match status" value="1"/>
</dbReference>
<dbReference type="InterPro" id="IPR058031">
    <property type="entry name" value="AAA_lid_NorR"/>
</dbReference>
<dbReference type="SMART" id="SM00448">
    <property type="entry name" value="REC"/>
    <property type="match status" value="1"/>
</dbReference>
<dbReference type="GO" id="GO:0043565">
    <property type="term" value="F:sequence-specific DNA binding"/>
    <property type="evidence" value="ECO:0007669"/>
    <property type="project" value="InterPro"/>
</dbReference>
<feature type="domain" description="Response regulatory" evidence="7">
    <location>
        <begin position="5"/>
        <end position="119"/>
    </location>
</feature>